<feature type="compositionally biased region" description="Polar residues" evidence="1">
    <location>
        <begin position="107"/>
        <end position="117"/>
    </location>
</feature>
<dbReference type="EMBL" id="JAJSOF020000039">
    <property type="protein sequence ID" value="KAJ4426992.1"/>
    <property type="molecule type" value="Genomic_DNA"/>
</dbReference>
<evidence type="ECO:0000313" key="2">
    <source>
        <dbReference type="EMBL" id="KAJ4426992.1"/>
    </source>
</evidence>
<protein>
    <submittedName>
        <fullName evidence="2">Uncharacterized protein</fullName>
    </submittedName>
</protein>
<name>A0ABQ8RZB2_PERAM</name>
<comment type="caution">
    <text evidence="2">The sequence shown here is derived from an EMBL/GenBank/DDBJ whole genome shotgun (WGS) entry which is preliminary data.</text>
</comment>
<sequence>MCGEKSHLRSQCSNKKFNLPVNITGWKLLLSDVVRGEISNVLEPTRVTEGEVIIDESKEQNVDMNTEATVEEETSSETEVAKSMVPTTDHLTLGELDQPQDTEIEQEPTTRQATTDE</sequence>
<dbReference type="Proteomes" id="UP001148838">
    <property type="component" value="Unassembled WGS sequence"/>
</dbReference>
<reference evidence="2 3" key="1">
    <citation type="journal article" date="2022" name="Allergy">
        <title>Genome assembly and annotation of Periplaneta americana reveal a comprehensive cockroach allergen profile.</title>
        <authorList>
            <person name="Wang L."/>
            <person name="Xiong Q."/>
            <person name="Saelim N."/>
            <person name="Wang L."/>
            <person name="Nong W."/>
            <person name="Wan A.T."/>
            <person name="Shi M."/>
            <person name="Liu X."/>
            <person name="Cao Q."/>
            <person name="Hui J.H.L."/>
            <person name="Sookrung N."/>
            <person name="Leung T.F."/>
            <person name="Tungtrongchitr A."/>
            <person name="Tsui S.K.W."/>
        </authorList>
    </citation>
    <scope>NUCLEOTIDE SEQUENCE [LARGE SCALE GENOMIC DNA]</scope>
    <source>
        <strain evidence="2">PWHHKU_190912</strain>
    </source>
</reference>
<keyword evidence="3" id="KW-1185">Reference proteome</keyword>
<evidence type="ECO:0000256" key="1">
    <source>
        <dbReference type="SAM" id="MobiDB-lite"/>
    </source>
</evidence>
<gene>
    <name evidence="2" type="ORF">ANN_26791</name>
</gene>
<evidence type="ECO:0000313" key="3">
    <source>
        <dbReference type="Proteomes" id="UP001148838"/>
    </source>
</evidence>
<proteinExistence type="predicted"/>
<feature type="region of interest" description="Disordered" evidence="1">
    <location>
        <begin position="60"/>
        <end position="117"/>
    </location>
</feature>
<accession>A0ABQ8RZB2</accession>
<organism evidence="2 3">
    <name type="scientific">Periplaneta americana</name>
    <name type="common">American cockroach</name>
    <name type="synonym">Blatta americana</name>
    <dbReference type="NCBI Taxonomy" id="6978"/>
    <lineage>
        <taxon>Eukaryota</taxon>
        <taxon>Metazoa</taxon>
        <taxon>Ecdysozoa</taxon>
        <taxon>Arthropoda</taxon>
        <taxon>Hexapoda</taxon>
        <taxon>Insecta</taxon>
        <taxon>Pterygota</taxon>
        <taxon>Neoptera</taxon>
        <taxon>Polyneoptera</taxon>
        <taxon>Dictyoptera</taxon>
        <taxon>Blattodea</taxon>
        <taxon>Blattoidea</taxon>
        <taxon>Blattidae</taxon>
        <taxon>Blattinae</taxon>
        <taxon>Periplaneta</taxon>
    </lineage>
</organism>